<sequence>MAARGHEYLPGLVRMLNLLPYFASHPDHSLMEAAADLGMSPEQIKDDLNRLWCCGLPGLYPGDLVDLEIDYSGVRVLETQGLDKPLRLTHREAGALLLALENLEQSPGLINRDAVLSAAAKLRGLMGRSVEAVVDAIAEADTSQSEVETAIESVRRAVDERRRISFSYHSLNEEHLSQRVISITRIFSAQTGTYLVGWDHDKAAHRNFRLDRMSDIVVLDEPAEPHARQLVFDARDPFSLSKNSRDVLIKVAREALWLADYVPMELKDWHDARWRYATLRVASDAWLQRFILSQGGSIVIADNHSAAQALTQRALAGLAAYDSAIGTMRS</sequence>
<accession>A0A0G3GPT1</accession>
<dbReference type="Pfam" id="PF13280">
    <property type="entry name" value="WYL"/>
    <property type="match status" value="1"/>
</dbReference>
<feature type="domain" description="PafC HTH" evidence="2">
    <location>
        <begin position="12"/>
        <end position="123"/>
    </location>
</feature>
<dbReference type="InterPro" id="IPR026881">
    <property type="entry name" value="WYL_dom"/>
</dbReference>
<dbReference type="PROSITE" id="PS52050">
    <property type="entry name" value="WYL"/>
    <property type="match status" value="1"/>
</dbReference>
<dbReference type="Proteomes" id="UP000035368">
    <property type="component" value="Chromosome"/>
</dbReference>
<dbReference type="PIRSF" id="PIRSF016838">
    <property type="entry name" value="PafC"/>
    <property type="match status" value="1"/>
</dbReference>
<proteinExistence type="predicted"/>
<gene>
    <name evidence="3" type="ORF">CEPID_06370</name>
</gene>
<dbReference type="InterPro" id="IPR043839">
    <property type="entry name" value="PafC_HTH"/>
</dbReference>
<feature type="domain" description="WYL" evidence="1">
    <location>
        <begin position="151"/>
        <end position="217"/>
    </location>
</feature>
<dbReference type="PANTHER" id="PTHR34580">
    <property type="match status" value="1"/>
</dbReference>
<dbReference type="KEGG" id="cei:CEPID_06370"/>
<evidence type="ECO:0000313" key="3">
    <source>
        <dbReference type="EMBL" id="AKK03134.1"/>
    </source>
</evidence>
<protein>
    <submittedName>
        <fullName evidence="3">Putative transcriptional regulator</fullName>
    </submittedName>
</protein>
<dbReference type="AlphaFoldDB" id="A0A0G3GPT1"/>
<dbReference type="STRING" id="1050174.CEPID_06370"/>
<dbReference type="EMBL" id="CP011541">
    <property type="protein sequence ID" value="AKK03134.1"/>
    <property type="molecule type" value="Genomic_DNA"/>
</dbReference>
<name>A0A0G3GPT1_9CORY</name>
<dbReference type="InterPro" id="IPR051534">
    <property type="entry name" value="CBASS_pafABC_assoc_protein"/>
</dbReference>
<dbReference type="RefSeq" id="WP_047240208.1">
    <property type="nucleotide sequence ID" value="NZ_CP011541.1"/>
</dbReference>
<dbReference type="Pfam" id="PF19187">
    <property type="entry name" value="HTH_PafC"/>
    <property type="match status" value="1"/>
</dbReference>
<keyword evidence="4" id="KW-1185">Reference proteome</keyword>
<dbReference type="PANTHER" id="PTHR34580:SF1">
    <property type="entry name" value="PROTEIN PAFC"/>
    <property type="match status" value="1"/>
</dbReference>
<dbReference type="InterPro" id="IPR028349">
    <property type="entry name" value="PafC-like"/>
</dbReference>
<dbReference type="PATRIC" id="fig|1050174.4.peg.1287"/>
<reference evidence="3 4" key="1">
    <citation type="submission" date="2015-05" db="EMBL/GenBank/DDBJ databases">
        <title>Complete genome sequence of Corynebacterium epidermidicanis DSM 45586, isolated from the skin of a dog suffering from pruritus.</title>
        <authorList>
            <person name="Ruckert C."/>
            <person name="Albersmeier A."/>
            <person name="Winkler A."/>
            <person name="Tauch A."/>
        </authorList>
    </citation>
    <scope>NUCLEOTIDE SEQUENCE [LARGE SCALE GENOMIC DNA]</scope>
    <source>
        <strain evidence="3 4">DSM 45586</strain>
    </source>
</reference>
<evidence type="ECO:0000313" key="4">
    <source>
        <dbReference type="Proteomes" id="UP000035368"/>
    </source>
</evidence>
<evidence type="ECO:0000259" key="2">
    <source>
        <dbReference type="Pfam" id="PF19187"/>
    </source>
</evidence>
<organism evidence="3 4">
    <name type="scientific">Corynebacterium epidermidicanis</name>
    <dbReference type="NCBI Taxonomy" id="1050174"/>
    <lineage>
        <taxon>Bacteria</taxon>
        <taxon>Bacillati</taxon>
        <taxon>Actinomycetota</taxon>
        <taxon>Actinomycetes</taxon>
        <taxon>Mycobacteriales</taxon>
        <taxon>Corynebacteriaceae</taxon>
        <taxon>Corynebacterium</taxon>
    </lineage>
</organism>
<dbReference type="OrthoDB" id="5174471at2"/>
<evidence type="ECO:0000259" key="1">
    <source>
        <dbReference type="Pfam" id="PF13280"/>
    </source>
</evidence>